<dbReference type="GO" id="GO:0008745">
    <property type="term" value="F:N-acetylmuramoyl-L-alanine amidase activity"/>
    <property type="evidence" value="ECO:0007669"/>
    <property type="project" value="InterPro"/>
</dbReference>
<dbReference type="SMART" id="SM00646">
    <property type="entry name" value="Ami_3"/>
    <property type="match status" value="1"/>
</dbReference>
<dbReference type="AlphaFoldDB" id="A0A0A7FSW0"/>
<dbReference type="PANTHER" id="PTHR30404:SF8">
    <property type="entry name" value="AUTOLYSIN PH-RELATED"/>
    <property type="match status" value="1"/>
</dbReference>
<reference evidence="2 3" key="1">
    <citation type="journal article" date="2015" name="Infect. Genet. Evol.">
        <title>Genomic sequences of six botulinum neurotoxin-producing strains representing three clostridial species illustrate the mobility and diversity of botulinum neurotoxin genes.</title>
        <authorList>
            <person name="Smith T.J."/>
            <person name="Hill K.K."/>
            <person name="Xie G."/>
            <person name="Foley B.T."/>
            <person name="Williamson C.H."/>
            <person name="Foster J.T."/>
            <person name="Johnson S.L."/>
            <person name="Chertkov O."/>
            <person name="Teshima H."/>
            <person name="Gibbons H.S."/>
            <person name="Johnsky L.A."/>
            <person name="Karavis M.A."/>
            <person name="Smith L.A."/>
        </authorList>
    </citation>
    <scope>NUCLEOTIDE SEQUENCE [LARGE SCALE GENOMIC DNA]</scope>
    <source>
        <strain evidence="2">Sullivan</strain>
    </source>
</reference>
<dbReference type="GO" id="GO:0009253">
    <property type="term" value="P:peptidoglycan catabolic process"/>
    <property type="evidence" value="ECO:0007669"/>
    <property type="project" value="InterPro"/>
</dbReference>
<evidence type="ECO:0000313" key="2">
    <source>
        <dbReference type="EMBL" id="AIY82687.1"/>
    </source>
</evidence>
<feature type="domain" description="MurNAc-LAA" evidence="1">
    <location>
        <begin position="64"/>
        <end position="172"/>
    </location>
</feature>
<dbReference type="GO" id="GO:0030288">
    <property type="term" value="C:outer membrane-bounded periplasmic space"/>
    <property type="evidence" value="ECO:0007669"/>
    <property type="project" value="TreeGrafter"/>
</dbReference>
<gene>
    <name evidence="2" type="ORF">U729_504</name>
</gene>
<name>A0A0A7FSW0_9CLOT</name>
<dbReference type="InterPro" id="IPR002477">
    <property type="entry name" value="Peptidoglycan-bd-like"/>
</dbReference>
<accession>A0A0A7FSW0</accession>
<dbReference type="InterPro" id="IPR050695">
    <property type="entry name" value="N-acetylmuramoyl_amidase_3"/>
</dbReference>
<dbReference type="STRING" id="1561.NPD11_2485"/>
<dbReference type="PANTHER" id="PTHR30404">
    <property type="entry name" value="N-ACETYLMURAMOYL-L-ALANINE AMIDASE"/>
    <property type="match status" value="1"/>
</dbReference>
<dbReference type="HOGENOM" id="CLU_080673_0_0_9"/>
<dbReference type="CDD" id="cd02696">
    <property type="entry name" value="MurNAc-LAA"/>
    <property type="match status" value="1"/>
</dbReference>
<protein>
    <submittedName>
        <fullName evidence="2">Putative peptidoglycan binding domain protein</fullName>
    </submittedName>
</protein>
<dbReference type="InterPro" id="IPR036366">
    <property type="entry name" value="PGBDSf"/>
</dbReference>
<dbReference type="InterPro" id="IPR002508">
    <property type="entry name" value="MurNAc-LAA_cat"/>
</dbReference>
<dbReference type="Pfam" id="PF01520">
    <property type="entry name" value="Amidase_3"/>
    <property type="match status" value="1"/>
</dbReference>
<dbReference type="Gene3D" id="1.10.101.10">
    <property type="entry name" value="PGBD-like superfamily/PGBD"/>
    <property type="match status" value="1"/>
</dbReference>
<dbReference type="SUPFAM" id="SSF53187">
    <property type="entry name" value="Zn-dependent exopeptidases"/>
    <property type="match status" value="1"/>
</dbReference>
<sequence>MKIAVRGGHNFNVPGSRGLIDETIEDRKIKDSLIRYLKSIGHNVLDVTPPASYNTAISDLYYGVNKANSWGADLFISCHFNNAYRNYNGALGSEVLVYGSSFKEATSAMAALASLGFKNRGVKSEPTLYELRNTTMPSMIIETCFVEATEDIALYKRLGPDLISKAIAEYISGKKVPSAPDNSTPNTSNKELWEVSISGDIVKELQRELNKQVNANLVVDGYFGTATLNKCIIVMEGASGNLTKIIQKRLIALKYSVGSYGADGIFGSSTKNAIIKFQKDRNLTAYGIVGKTTWKELFKK</sequence>
<dbReference type="Gene3D" id="3.40.630.40">
    <property type="entry name" value="Zn-dependent exopeptidases"/>
    <property type="match status" value="1"/>
</dbReference>
<dbReference type="Pfam" id="PF01471">
    <property type="entry name" value="PG_binding_1"/>
    <property type="match status" value="1"/>
</dbReference>
<dbReference type="InterPro" id="IPR036365">
    <property type="entry name" value="PGBD-like_sf"/>
</dbReference>
<dbReference type="SUPFAM" id="SSF47090">
    <property type="entry name" value="PGBD-like"/>
    <property type="match status" value="1"/>
</dbReference>
<dbReference type="KEGG" id="cbv:U729_504"/>
<dbReference type="Proteomes" id="UP000030635">
    <property type="component" value="Chromosome"/>
</dbReference>
<organism evidence="2 3">
    <name type="scientific">Clostridium baratii str. Sullivan</name>
    <dbReference type="NCBI Taxonomy" id="1415775"/>
    <lineage>
        <taxon>Bacteria</taxon>
        <taxon>Bacillati</taxon>
        <taxon>Bacillota</taxon>
        <taxon>Clostridia</taxon>
        <taxon>Eubacteriales</taxon>
        <taxon>Clostridiaceae</taxon>
        <taxon>Clostridium</taxon>
    </lineage>
</organism>
<dbReference type="eggNOG" id="COG3409">
    <property type="taxonomic scope" value="Bacteria"/>
</dbReference>
<dbReference type="RefSeq" id="WP_039311341.1">
    <property type="nucleotide sequence ID" value="NZ_CP006905.1"/>
</dbReference>
<evidence type="ECO:0000313" key="3">
    <source>
        <dbReference type="Proteomes" id="UP000030635"/>
    </source>
</evidence>
<evidence type="ECO:0000259" key="1">
    <source>
        <dbReference type="SMART" id="SM00646"/>
    </source>
</evidence>
<dbReference type="EMBL" id="CP006905">
    <property type="protein sequence ID" value="AIY82687.1"/>
    <property type="molecule type" value="Genomic_DNA"/>
</dbReference>
<keyword evidence="3" id="KW-1185">Reference proteome</keyword>
<proteinExistence type="predicted"/>
<dbReference type="eggNOG" id="COG0860">
    <property type="taxonomic scope" value="Bacteria"/>
</dbReference>